<evidence type="ECO:0000256" key="2">
    <source>
        <dbReference type="ARBA" id="ARBA00023125"/>
    </source>
</evidence>
<proteinExistence type="predicted"/>
<dbReference type="Pfam" id="PF21306">
    <property type="entry name" value="TetR_C_40"/>
    <property type="match status" value="1"/>
</dbReference>
<comment type="caution">
    <text evidence="6">The sequence shown here is derived from an EMBL/GenBank/DDBJ whole genome shotgun (WGS) entry which is preliminary data.</text>
</comment>
<organism evidence="6 7">
    <name type="scientific">Mycobacterium florentinum</name>
    <dbReference type="NCBI Taxonomy" id="292462"/>
    <lineage>
        <taxon>Bacteria</taxon>
        <taxon>Bacillati</taxon>
        <taxon>Actinomycetota</taxon>
        <taxon>Actinomycetes</taxon>
        <taxon>Mycobacteriales</taxon>
        <taxon>Mycobacteriaceae</taxon>
        <taxon>Mycobacterium</taxon>
        <taxon>Mycobacterium simiae complex</taxon>
    </lineage>
</organism>
<keyword evidence="3" id="KW-0804">Transcription</keyword>
<sequence length="208" mass="22113">MAGQTKPTPRIARKRGRTRERLLTSAAQIIANQGAEGLRLRDVADGADVAVGSFYQHFESKDELIGEVVTATVKRLASGVIAASARLDDPAESAARSHRWFIGLATHEPELARVIVNLESADVRLASAIQSDARRALRRGIDSGRFPAMDVDSTVTFTVGATIAVMRGILDGRLDPSVDGASVIAFLGALGIDRAEAIEIAERSGSPR</sequence>
<keyword evidence="2 4" id="KW-0238">DNA-binding</keyword>
<dbReference type="PANTHER" id="PTHR30055">
    <property type="entry name" value="HTH-TYPE TRANSCRIPTIONAL REGULATOR RUTR"/>
    <property type="match status" value="1"/>
</dbReference>
<dbReference type="PANTHER" id="PTHR30055:SF234">
    <property type="entry name" value="HTH-TYPE TRANSCRIPTIONAL REGULATOR BETI"/>
    <property type="match status" value="1"/>
</dbReference>
<accession>A0A1X1UC85</accession>
<feature type="DNA-binding region" description="H-T-H motif" evidence="4">
    <location>
        <begin position="39"/>
        <end position="58"/>
    </location>
</feature>
<dbReference type="Proteomes" id="UP000193010">
    <property type="component" value="Unassembled WGS sequence"/>
</dbReference>
<evidence type="ECO:0000256" key="3">
    <source>
        <dbReference type="ARBA" id="ARBA00023163"/>
    </source>
</evidence>
<dbReference type="SUPFAM" id="SSF46689">
    <property type="entry name" value="Homeodomain-like"/>
    <property type="match status" value="1"/>
</dbReference>
<keyword evidence="1" id="KW-0805">Transcription regulation</keyword>
<dbReference type="PROSITE" id="PS50977">
    <property type="entry name" value="HTH_TETR_2"/>
    <property type="match status" value="1"/>
</dbReference>
<dbReference type="GO" id="GO:0003700">
    <property type="term" value="F:DNA-binding transcription factor activity"/>
    <property type="evidence" value="ECO:0007669"/>
    <property type="project" value="TreeGrafter"/>
</dbReference>
<dbReference type="Gene3D" id="1.10.357.10">
    <property type="entry name" value="Tetracycline Repressor, domain 2"/>
    <property type="match status" value="1"/>
</dbReference>
<dbReference type="PRINTS" id="PR00455">
    <property type="entry name" value="HTHTETR"/>
</dbReference>
<evidence type="ECO:0000256" key="4">
    <source>
        <dbReference type="PROSITE-ProRule" id="PRU00335"/>
    </source>
</evidence>
<dbReference type="Pfam" id="PF00440">
    <property type="entry name" value="TetR_N"/>
    <property type="match status" value="1"/>
</dbReference>
<dbReference type="InterPro" id="IPR001647">
    <property type="entry name" value="HTH_TetR"/>
</dbReference>
<gene>
    <name evidence="6" type="ORF">AWC05_17495</name>
</gene>
<evidence type="ECO:0000256" key="1">
    <source>
        <dbReference type="ARBA" id="ARBA00023015"/>
    </source>
</evidence>
<dbReference type="InterPro" id="IPR009057">
    <property type="entry name" value="Homeodomain-like_sf"/>
</dbReference>
<dbReference type="AlphaFoldDB" id="A0A1X1UC85"/>
<feature type="domain" description="HTH tetR-type" evidence="5">
    <location>
        <begin position="16"/>
        <end position="76"/>
    </location>
</feature>
<dbReference type="InterPro" id="IPR049513">
    <property type="entry name" value="TetR_C_40"/>
</dbReference>
<evidence type="ECO:0000313" key="7">
    <source>
        <dbReference type="Proteomes" id="UP000193010"/>
    </source>
</evidence>
<dbReference type="InterPro" id="IPR050109">
    <property type="entry name" value="HTH-type_TetR-like_transc_reg"/>
</dbReference>
<evidence type="ECO:0000259" key="5">
    <source>
        <dbReference type="PROSITE" id="PS50977"/>
    </source>
</evidence>
<keyword evidence="7" id="KW-1185">Reference proteome</keyword>
<dbReference type="EMBL" id="LQOV01000008">
    <property type="protein sequence ID" value="ORV54396.1"/>
    <property type="molecule type" value="Genomic_DNA"/>
</dbReference>
<reference evidence="6 7" key="1">
    <citation type="submission" date="2016-01" db="EMBL/GenBank/DDBJ databases">
        <title>The new phylogeny of the genus Mycobacterium.</title>
        <authorList>
            <person name="Tarcisio F."/>
            <person name="Conor M."/>
            <person name="Antonella G."/>
            <person name="Elisabetta G."/>
            <person name="Giulia F.S."/>
            <person name="Sara T."/>
            <person name="Anna F."/>
            <person name="Clotilde B."/>
            <person name="Roberto B."/>
            <person name="Veronica D.S."/>
            <person name="Fabio R."/>
            <person name="Monica P."/>
            <person name="Olivier J."/>
            <person name="Enrico T."/>
            <person name="Nicola S."/>
        </authorList>
    </citation>
    <scope>NUCLEOTIDE SEQUENCE [LARGE SCALE GENOMIC DNA]</scope>
    <source>
        <strain evidence="6 7">DSM 44852</strain>
    </source>
</reference>
<name>A0A1X1UC85_MYCFL</name>
<dbReference type="STRING" id="292462.AWC05_17495"/>
<evidence type="ECO:0000313" key="6">
    <source>
        <dbReference type="EMBL" id="ORV54396.1"/>
    </source>
</evidence>
<dbReference type="RefSeq" id="WP_163667561.1">
    <property type="nucleotide sequence ID" value="NZ_AP022576.1"/>
</dbReference>
<protein>
    <recommendedName>
        <fullName evidence="5">HTH tetR-type domain-containing protein</fullName>
    </recommendedName>
</protein>
<dbReference type="GO" id="GO:0000976">
    <property type="term" value="F:transcription cis-regulatory region binding"/>
    <property type="evidence" value="ECO:0007669"/>
    <property type="project" value="TreeGrafter"/>
</dbReference>